<evidence type="ECO:0000259" key="3">
    <source>
        <dbReference type="Pfam" id="PF01347"/>
    </source>
</evidence>
<proteinExistence type="evidence at transcript level"/>
<evidence type="ECO:0000256" key="2">
    <source>
        <dbReference type="ARBA" id="ARBA00023180"/>
    </source>
</evidence>
<dbReference type="SUPFAM" id="SSF48431">
    <property type="entry name" value="Lipovitellin-phosvitin complex, superhelical domain"/>
    <property type="match status" value="1"/>
</dbReference>
<name>V5NDS0_9EUCA</name>
<dbReference type="AlphaFoldDB" id="V5NDS0"/>
<feature type="non-terminal residue" evidence="4">
    <location>
        <position position="233"/>
    </location>
</feature>
<dbReference type="GO" id="GO:0005319">
    <property type="term" value="F:lipid transporter activity"/>
    <property type="evidence" value="ECO:0007669"/>
    <property type="project" value="InterPro"/>
</dbReference>
<keyword evidence="1" id="KW-1015">Disulfide bond</keyword>
<dbReference type="InterPro" id="IPR001747">
    <property type="entry name" value="Vitellogenin_N"/>
</dbReference>
<organism evidence="4">
    <name type="scientific">Oziotelphusa senex</name>
    <dbReference type="NCBI Taxonomy" id="324906"/>
    <lineage>
        <taxon>Eukaryota</taxon>
        <taxon>Metazoa</taxon>
        <taxon>Ecdysozoa</taxon>
        <taxon>Arthropoda</taxon>
        <taxon>Crustacea</taxon>
        <taxon>Multicrustacea</taxon>
        <taxon>Malacostraca</taxon>
        <taxon>Eumalacostraca</taxon>
        <taxon>Eucarida</taxon>
        <taxon>Decapoda</taxon>
        <taxon>Pleocyemata</taxon>
        <taxon>Brachyura</taxon>
        <taxon>Eubrachyura</taxon>
        <taxon>Potamoidea</taxon>
        <taxon>Parathelphusidae</taxon>
        <taxon>Oziotelphusa</taxon>
    </lineage>
</organism>
<accession>V5NDS0</accession>
<dbReference type="InterPro" id="IPR011030">
    <property type="entry name" value="Lipovitellin_superhlx_dom"/>
</dbReference>
<dbReference type="PANTHER" id="PTHR23345:SF15">
    <property type="entry name" value="VITELLOGENIN 1-RELATED"/>
    <property type="match status" value="1"/>
</dbReference>
<feature type="non-terminal residue" evidence="4">
    <location>
        <position position="1"/>
    </location>
</feature>
<dbReference type="Gene3D" id="1.25.10.20">
    <property type="entry name" value="Vitellinogen, superhelical"/>
    <property type="match status" value="1"/>
</dbReference>
<dbReference type="Pfam" id="PF01347">
    <property type="entry name" value="Vitellogenin_N"/>
    <property type="match status" value="1"/>
</dbReference>
<feature type="domain" description="Vitellogenin" evidence="3">
    <location>
        <begin position="6"/>
        <end position="233"/>
    </location>
</feature>
<dbReference type="InterPro" id="IPR050733">
    <property type="entry name" value="Vitellogenin/Apolipophorin"/>
</dbReference>
<sequence length="233" mass="26129">QICPQHNKLERLYFDAIAFVHEPESVELMVKELLEKRATGTRAALYSAAFSFVSRPNMKAIQALEPLFRASEAHMSSAKLSAASMVNKYCRQNPHCYDEAPVRNLAQALKHDVEEDFSPNSNEESQEKALSAFKSLGNMGVTTPEVSEAVMRYVRKENKKVNIRVAAAQSFRLARCESSVTQQLVDFALRPGKNTEVRIACYLAAVRCANFEHLQEIVANISSEENTQVRGFI</sequence>
<dbReference type="EMBL" id="KF563903">
    <property type="protein sequence ID" value="AHA85562.1"/>
    <property type="molecule type" value="mRNA"/>
</dbReference>
<evidence type="ECO:0000313" key="4">
    <source>
        <dbReference type="EMBL" id="AHA85562.1"/>
    </source>
</evidence>
<keyword evidence="2" id="KW-0325">Glycoprotein</keyword>
<protein>
    <submittedName>
        <fullName evidence="4">Vitellogenin</fullName>
    </submittedName>
</protein>
<evidence type="ECO:0000256" key="1">
    <source>
        <dbReference type="ARBA" id="ARBA00023157"/>
    </source>
</evidence>
<dbReference type="PANTHER" id="PTHR23345">
    <property type="entry name" value="VITELLOGENIN-RELATED"/>
    <property type="match status" value="1"/>
</dbReference>
<reference evidence="4" key="1">
    <citation type="journal article" date="2014" name="Biochem. Biophys. Res. Commun.">
        <title>Hepatopancreas but not ovary is the site of vitellogenin synthesis in female fresh water crab, Oziothelphusa senex senex.</title>
        <authorList>
            <person name="Girish B.P."/>
            <person name="Swetha C."/>
            <person name="Sreenivasula Reddy P."/>
        </authorList>
    </citation>
    <scope>NUCLEOTIDE SEQUENCE</scope>
    <source>
        <tissue evidence="4">Hepatopancreas</tissue>
    </source>
</reference>